<evidence type="ECO:0000313" key="2">
    <source>
        <dbReference type="EMBL" id="MBE5728032.1"/>
    </source>
</evidence>
<evidence type="ECO:0000259" key="1">
    <source>
        <dbReference type="Pfam" id="PF02698"/>
    </source>
</evidence>
<name>A0A8T3UQ80_9ARCH</name>
<proteinExistence type="predicted"/>
<dbReference type="AlphaFoldDB" id="A0A8T3UQ80"/>
<evidence type="ECO:0000313" key="3">
    <source>
        <dbReference type="Proteomes" id="UP000763484"/>
    </source>
</evidence>
<dbReference type="InterPro" id="IPR003848">
    <property type="entry name" value="DUF218"/>
</dbReference>
<dbReference type="InterPro" id="IPR014729">
    <property type="entry name" value="Rossmann-like_a/b/a_fold"/>
</dbReference>
<dbReference type="Proteomes" id="UP000763484">
    <property type="component" value="Unassembled WGS sequence"/>
</dbReference>
<dbReference type="Pfam" id="PF02698">
    <property type="entry name" value="DUF218"/>
    <property type="match status" value="1"/>
</dbReference>
<gene>
    <name evidence="2" type="ORF">IHE50_01280</name>
</gene>
<organism evidence="2 3">
    <name type="scientific">Candidatus Acidifodinimicrobium mancum</name>
    <dbReference type="NCBI Taxonomy" id="2898728"/>
    <lineage>
        <taxon>Archaea</taxon>
        <taxon>Candidatus Parvarchaeota</taxon>
        <taxon>Candidatus Acidifodinimicrobiaceae</taxon>
        <taxon>Candidatus Acidifodinimicrobium</taxon>
    </lineage>
</organism>
<dbReference type="Gene3D" id="3.40.50.620">
    <property type="entry name" value="HUPs"/>
    <property type="match status" value="1"/>
</dbReference>
<feature type="domain" description="DUF218" evidence="1">
    <location>
        <begin position="26"/>
        <end position="126"/>
    </location>
</feature>
<sequence>MSAKAVLLCVHGYTKYPREREKDWQKVVKDRLSTAYEIAKFFSSVGVVIYLVLSGGTMNKEQVEADIIHDYARKNFPELFTLVADVILERESKNTQENVDEILKWAVKKNAVIVSISSKDHISRVAKDWAYDKGRNGHIIMVAPSHETYGEDEDAEPIVIEPSSWVYDALRELFNVPEDKRKAVKERLINDLKEF</sequence>
<reference evidence="2 3" key="1">
    <citation type="submission" date="2020-09" db="EMBL/GenBank/DDBJ databases">
        <title>Genomic characterization of a novel Parvarchaeota family in acid mine drainage sediments.</title>
        <authorList>
            <person name="Luo Z.-H."/>
        </authorList>
    </citation>
    <scope>NUCLEOTIDE SEQUENCE [LARGE SCALE GENOMIC DNA]</scope>
    <source>
        <strain evidence="2">TL1-5_bins.178</strain>
    </source>
</reference>
<comment type="caution">
    <text evidence="2">The sequence shown here is derived from an EMBL/GenBank/DDBJ whole genome shotgun (WGS) entry which is preliminary data.</text>
</comment>
<accession>A0A8T3UQ80</accession>
<dbReference type="EMBL" id="JADFAQ010000019">
    <property type="protein sequence ID" value="MBE5728032.1"/>
    <property type="molecule type" value="Genomic_DNA"/>
</dbReference>
<protein>
    <submittedName>
        <fullName evidence="2">YdcF family protein</fullName>
    </submittedName>
</protein>